<dbReference type="CDD" id="cd00082">
    <property type="entry name" value="HisKA"/>
    <property type="match status" value="1"/>
</dbReference>
<evidence type="ECO:0000256" key="2">
    <source>
        <dbReference type="ARBA" id="ARBA00012438"/>
    </source>
</evidence>
<dbReference type="CDD" id="cd17546">
    <property type="entry name" value="REC_hyHK_CKI1_RcsC-like"/>
    <property type="match status" value="1"/>
</dbReference>
<evidence type="ECO:0000259" key="7">
    <source>
        <dbReference type="PROSITE" id="PS50110"/>
    </source>
</evidence>
<dbReference type="PANTHER" id="PTHR45339">
    <property type="entry name" value="HYBRID SIGNAL TRANSDUCTION HISTIDINE KINASE J"/>
    <property type="match status" value="1"/>
</dbReference>
<dbReference type="SUPFAM" id="SSF47384">
    <property type="entry name" value="Homodimeric domain of signal transducing histidine kinase"/>
    <property type="match status" value="1"/>
</dbReference>
<accession>A0A317FKS6</accession>
<dbReference type="SUPFAM" id="SSF55785">
    <property type="entry name" value="PYP-like sensor domain (PAS domain)"/>
    <property type="match status" value="1"/>
</dbReference>
<dbReference type="FunFam" id="3.30.565.10:FF:000010">
    <property type="entry name" value="Sensor histidine kinase RcsC"/>
    <property type="match status" value="1"/>
</dbReference>
<dbReference type="InterPro" id="IPR003594">
    <property type="entry name" value="HATPase_dom"/>
</dbReference>
<dbReference type="SUPFAM" id="SSF52172">
    <property type="entry name" value="CheY-like"/>
    <property type="match status" value="1"/>
</dbReference>
<dbReference type="PROSITE" id="PS50112">
    <property type="entry name" value="PAS"/>
    <property type="match status" value="1"/>
</dbReference>
<dbReference type="PANTHER" id="PTHR45339:SF6">
    <property type="entry name" value="SENSORY HISTIDINE PROTEIN KINASE"/>
    <property type="match status" value="1"/>
</dbReference>
<feature type="modified residue" description="4-aspartylphosphate" evidence="5">
    <location>
        <position position="469"/>
    </location>
</feature>
<gene>
    <name evidence="10" type="ORF">DFH01_02840</name>
</gene>
<keyword evidence="11" id="KW-1185">Reference proteome</keyword>
<dbReference type="Proteomes" id="UP000245765">
    <property type="component" value="Unassembled WGS sequence"/>
</dbReference>
<evidence type="ECO:0000259" key="9">
    <source>
        <dbReference type="PROSITE" id="PS50113"/>
    </source>
</evidence>
<dbReference type="SUPFAM" id="SSF47226">
    <property type="entry name" value="Histidine-containing phosphotransfer domain, HPT domain"/>
    <property type="match status" value="1"/>
</dbReference>
<dbReference type="CDD" id="cd00130">
    <property type="entry name" value="PAS"/>
    <property type="match status" value="1"/>
</dbReference>
<dbReference type="InterPro" id="IPR036641">
    <property type="entry name" value="HPT_dom_sf"/>
</dbReference>
<evidence type="ECO:0000256" key="3">
    <source>
        <dbReference type="ARBA" id="ARBA00022553"/>
    </source>
</evidence>
<feature type="domain" description="Response regulatory" evidence="7">
    <location>
        <begin position="420"/>
        <end position="537"/>
    </location>
</feature>
<feature type="domain" description="PAC" evidence="9">
    <location>
        <begin position="103"/>
        <end position="157"/>
    </location>
</feature>
<dbReference type="Pfam" id="PF00512">
    <property type="entry name" value="HisKA"/>
    <property type="match status" value="1"/>
</dbReference>
<name>A0A317FKS6_9PROT</name>
<dbReference type="InterPro" id="IPR036097">
    <property type="entry name" value="HisK_dim/P_sf"/>
</dbReference>
<dbReference type="OrthoDB" id="7991996at2"/>
<dbReference type="InterPro" id="IPR008207">
    <property type="entry name" value="Sig_transdc_His_kin_Hpt_dom"/>
</dbReference>
<comment type="caution">
    <text evidence="10">The sequence shown here is derived from an EMBL/GenBank/DDBJ whole genome shotgun (WGS) entry which is preliminary data.</text>
</comment>
<dbReference type="EMBL" id="QGNA01000001">
    <property type="protein sequence ID" value="PWS38248.1"/>
    <property type="molecule type" value="Genomic_DNA"/>
</dbReference>
<reference evidence="11" key="1">
    <citation type="submission" date="2018-05" db="EMBL/GenBank/DDBJ databases">
        <authorList>
            <person name="Du Z."/>
            <person name="Wang X."/>
        </authorList>
    </citation>
    <scope>NUCLEOTIDE SEQUENCE [LARGE SCALE GENOMIC DNA]</scope>
    <source>
        <strain evidence="11">CQN31</strain>
    </source>
</reference>
<sequence>MSRSKRSSPTTADPAAPDGAAAIAEAARFAEAIATAVAAAPTGVVISDPNLPDCPIVFANPAFHRITGYPPEEVLGRNCRFLQGPGSAPASVAAIRQAIAEARAIDIRLVNYRRDGTRFVNELHISPVRDAAGKLLYFLGIQHDVTERVKAEEAARRARRAAERANAEKSEFLAFVSHEVRTPLNGVLGTLSLLLDTPLDAEQRAYAETARRSGETLLWTVNELLDLSRIEAGKLDLEEIGFELAQPVRDVLSLQAAAAADKGLRLTANLDATLPARVMGDPGRLKQVLMNLVDNAIKFTAAGSVEISVRRDGARMDFAVRDTGPGISPALRRRLFRRFQQADAGTARRHGGSGLGLMICRRLVGLMGGEIGLESEPGSGSVFRFALPLREAPAEAPAEQAAPAVAPLPPRRAGEEPFARLLLAEDSEASQLVAAAILRKAGYEVDLVRDGESAVEAAASGAYDAILMDVRMPGLDGHAATRRIRALEGPAGRVRILALTASAMPADVERSLAAGMDAHLTKPVDRAGLLGAVAALLGAAPARPRVAAPLAEPGPAHALLVRDTLEELRAAVGPGRLPDLIGVFAAETLARLRRLREEPALEAVEAEAHALQSAAGTFGAAALREAATALERAAAGGDAAAVREAVSALPRLVERTLQVLSRAAGVTAGRD</sequence>
<dbReference type="Pfam" id="PF13426">
    <property type="entry name" value="PAS_9"/>
    <property type="match status" value="1"/>
</dbReference>
<evidence type="ECO:0000256" key="4">
    <source>
        <dbReference type="ARBA" id="ARBA00023012"/>
    </source>
</evidence>
<dbReference type="Gene3D" id="1.20.120.160">
    <property type="entry name" value="HPT domain"/>
    <property type="match status" value="1"/>
</dbReference>
<dbReference type="SMART" id="SM00091">
    <property type="entry name" value="PAS"/>
    <property type="match status" value="1"/>
</dbReference>
<dbReference type="SUPFAM" id="SSF55874">
    <property type="entry name" value="ATPase domain of HSP90 chaperone/DNA topoisomerase II/histidine kinase"/>
    <property type="match status" value="1"/>
</dbReference>
<keyword evidence="3 5" id="KW-0597">Phosphoprotein</keyword>
<dbReference type="InterPro" id="IPR000014">
    <property type="entry name" value="PAS"/>
</dbReference>
<dbReference type="PROSITE" id="PS50110">
    <property type="entry name" value="RESPONSE_REGULATORY"/>
    <property type="match status" value="1"/>
</dbReference>
<keyword evidence="4" id="KW-0902">Two-component regulatory system</keyword>
<comment type="catalytic activity">
    <reaction evidence="1">
        <text>ATP + protein L-histidine = ADP + protein N-phospho-L-histidine.</text>
        <dbReference type="EC" id="2.7.13.3"/>
    </reaction>
</comment>
<dbReference type="InterPro" id="IPR035965">
    <property type="entry name" value="PAS-like_dom_sf"/>
</dbReference>
<dbReference type="Gene3D" id="1.10.287.130">
    <property type="match status" value="1"/>
</dbReference>
<feature type="domain" description="Histidine kinase" evidence="6">
    <location>
        <begin position="175"/>
        <end position="391"/>
    </location>
</feature>
<evidence type="ECO:0000256" key="1">
    <source>
        <dbReference type="ARBA" id="ARBA00000085"/>
    </source>
</evidence>
<evidence type="ECO:0000313" key="11">
    <source>
        <dbReference type="Proteomes" id="UP000245765"/>
    </source>
</evidence>
<evidence type="ECO:0000313" key="10">
    <source>
        <dbReference type="EMBL" id="PWS38248.1"/>
    </source>
</evidence>
<dbReference type="InterPro" id="IPR001610">
    <property type="entry name" value="PAC"/>
</dbReference>
<proteinExistence type="predicted"/>
<dbReference type="InterPro" id="IPR001789">
    <property type="entry name" value="Sig_transdc_resp-reg_receiver"/>
</dbReference>
<evidence type="ECO:0000259" key="6">
    <source>
        <dbReference type="PROSITE" id="PS50109"/>
    </source>
</evidence>
<dbReference type="RefSeq" id="WP_109868869.1">
    <property type="nucleotide sequence ID" value="NZ_QGNA01000001.1"/>
</dbReference>
<organism evidence="10 11">
    <name type="scientific">Falsiroseomonas bella</name>
    <dbReference type="NCBI Taxonomy" id="2184016"/>
    <lineage>
        <taxon>Bacteria</taxon>
        <taxon>Pseudomonadati</taxon>
        <taxon>Pseudomonadota</taxon>
        <taxon>Alphaproteobacteria</taxon>
        <taxon>Acetobacterales</taxon>
        <taxon>Roseomonadaceae</taxon>
        <taxon>Falsiroseomonas</taxon>
    </lineage>
</organism>
<dbReference type="InterPro" id="IPR005467">
    <property type="entry name" value="His_kinase_dom"/>
</dbReference>
<dbReference type="InterPro" id="IPR003661">
    <property type="entry name" value="HisK_dim/P_dom"/>
</dbReference>
<dbReference type="SMART" id="SM00086">
    <property type="entry name" value="PAC"/>
    <property type="match status" value="1"/>
</dbReference>
<evidence type="ECO:0000256" key="5">
    <source>
        <dbReference type="PROSITE-ProRule" id="PRU00169"/>
    </source>
</evidence>
<protein>
    <recommendedName>
        <fullName evidence="2">histidine kinase</fullName>
        <ecNumber evidence="2">2.7.13.3</ecNumber>
    </recommendedName>
</protein>
<dbReference type="CDD" id="cd16922">
    <property type="entry name" value="HATPase_EvgS-ArcB-TorS-like"/>
    <property type="match status" value="1"/>
</dbReference>
<feature type="domain" description="PAS" evidence="8">
    <location>
        <begin position="29"/>
        <end position="102"/>
    </location>
</feature>
<dbReference type="Pfam" id="PF01627">
    <property type="entry name" value="Hpt"/>
    <property type="match status" value="1"/>
</dbReference>
<dbReference type="Gene3D" id="3.40.50.2300">
    <property type="match status" value="1"/>
</dbReference>
<dbReference type="PRINTS" id="PR00344">
    <property type="entry name" value="BCTRLSENSOR"/>
</dbReference>
<evidence type="ECO:0000259" key="8">
    <source>
        <dbReference type="PROSITE" id="PS50112"/>
    </source>
</evidence>
<dbReference type="Pfam" id="PF02518">
    <property type="entry name" value="HATPase_c"/>
    <property type="match status" value="1"/>
</dbReference>
<dbReference type="EC" id="2.7.13.3" evidence="2"/>
<dbReference type="PROSITE" id="PS50113">
    <property type="entry name" value="PAC"/>
    <property type="match status" value="1"/>
</dbReference>
<dbReference type="SMART" id="SM00448">
    <property type="entry name" value="REC"/>
    <property type="match status" value="1"/>
</dbReference>
<dbReference type="GO" id="GO:0005524">
    <property type="term" value="F:ATP binding"/>
    <property type="evidence" value="ECO:0007669"/>
    <property type="project" value="UniProtKB-KW"/>
</dbReference>
<dbReference type="Gene3D" id="3.30.450.20">
    <property type="entry name" value="PAS domain"/>
    <property type="match status" value="1"/>
</dbReference>
<dbReference type="GO" id="GO:0000155">
    <property type="term" value="F:phosphorelay sensor kinase activity"/>
    <property type="evidence" value="ECO:0007669"/>
    <property type="project" value="InterPro"/>
</dbReference>
<dbReference type="NCBIfam" id="TIGR00229">
    <property type="entry name" value="sensory_box"/>
    <property type="match status" value="1"/>
</dbReference>
<dbReference type="SMART" id="SM00388">
    <property type="entry name" value="HisKA"/>
    <property type="match status" value="1"/>
</dbReference>
<dbReference type="InterPro" id="IPR000700">
    <property type="entry name" value="PAS-assoc_C"/>
</dbReference>
<dbReference type="Pfam" id="PF00072">
    <property type="entry name" value="Response_reg"/>
    <property type="match status" value="1"/>
</dbReference>
<dbReference type="PROSITE" id="PS50109">
    <property type="entry name" value="HIS_KIN"/>
    <property type="match status" value="1"/>
</dbReference>
<dbReference type="InterPro" id="IPR004358">
    <property type="entry name" value="Sig_transdc_His_kin-like_C"/>
</dbReference>
<dbReference type="GO" id="GO:0005886">
    <property type="term" value="C:plasma membrane"/>
    <property type="evidence" value="ECO:0007669"/>
    <property type="project" value="UniProtKB-SubCell"/>
</dbReference>
<dbReference type="InterPro" id="IPR011006">
    <property type="entry name" value="CheY-like_superfamily"/>
</dbReference>
<dbReference type="AlphaFoldDB" id="A0A317FKS6"/>
<dbReference type="SMART" id="SM00387">
    <property type="entry name" value="HATPase_c"/>
    <property type="match status" value="1"/>
</dbReference>
<dbReference type="InterPro" id="IPR036890">
    <property type="entry name" value="HATPase_C_sf"/>
</dbReference>
<dbReference type="Gene3D" id="3.30.565.10">
    <property type="entry name" value="Histidine kinase-like ATPase, C-terminal domain"/>
    <property type="match status" value="1"/>
</dbReference>